<gene>
    <name evidence="2" type="ORF">A1D17_04095</name>
</gene>
<dbReference type="RefSeq" id="WP_063340779.1">
    <property type="nucleotide sequence ID" value="NZ_LUKJ01000002.1"/>
</dbReference>
<keyword evidence="1" id="KW-1133">Transmembrane helix</keyword>
<keyword evidence="1" id="KW-0472">Membrane</keyword>
<protein>
    <recommendedName>
        <fullName evidence="4">Transmembrane protein</fullName>
    </recommendedName>
</protein>
<evidence type="ECO:0000313" key="3">
    <source>
        <dbReference type="Proteomes" id="UP000076489"/>
    </source>
</evidence>
<keyword evidence="1" id="KW-0812">Transmembrane</keyword>
<dbReference type="OrthoDB" id="9155265at2"/>
<evidence type="ECO:0008006" key="4">
    <source>
        <dbReference type="Google" id="ProtNLM"/>
    </source>
</evidence>
<dbReference type="Proteomes" id="UP000076489">
    <property type="component" value="Unassembled WGS sequence"/>
</dbReference>
<dbReference type="EMBL" id="LUKJ01000002">
    <property type="protein sequence ID" value="KZN20732.1"/>
    <property type="molecule type" value="Genomic_DNA"/>
</dbReference>
<feature type="transmembrane region" description="Helical" evidence="1">
    <location>
        <begin position="82"/>
        <end position="101"/>
    </location>
</feature>
<comment type="caution">
    <text evidence="2">The sequence shown here is derived from an EMBL/GenBank/DDBJ whole genome shotgun (WGS) entry which is preliminary data.</text>
</comment>
<feature type="transmembrane region" description="Helical" evidence="1">
    <location>
        <begin position="24"/>
        <end position="42"/>
    </location>
</feature>
<evidence type="ECO:0000313" key="2">
    <source>
        <dbReference type="EMBL" id="KZN20732.1"/>
    </source>
</evidence>
<dbReference type="AlphaFoldDB" id="A0A161ZFT0"/>
<sequence length="230" mass="25441">MNEIATPEPISHIALQAFVKRIRLVLYVIPALIMAPVLWYTYTEMLRTAAKIQFVSEAAHAGLLNMPGIKHLAEKMLEGNSSYTVLLFAATVAMVVCIRFASRAKLVSSAAATQLEHEQFFGNLHAPDDREEKTVGQPIDDSLSGGVTPYYSAPNDSWKATAYPLSLMSIQAQGTQHSSRASIIKQLETALERLKAGDVKGEDHDDDFGYRFIEHNAMEYSIFKDGASYQ</sequence>
<reference evidence="2 3" key="2">
    <citation type="journal article" date="2018" name="Nature">
        <title>Mutant phenotypes for thousands of bacterial genes of unknown function.</title>
        <authorList>
            <person name="Price M.N."/>
            <person name="Wetmore K.M."/>
            <person name="Waters R.J."/>
            <person name="Callaghan M."/>
            <person name="Ray J."/>
            <person name="Liu H."/>
            <person name="Kuehl J.V."/>
            <person name="Melnyk R.A."/>
            <person name="Lamson J.S."/>
            <person name="Suh Y."/>
            <person name="Carlson H.K."/>
            <person name="Esquivel Z."/>
            <person name="Sadeeshkumar H."/>
            <person name="Chakraborty R."/>
            <person name="Zane G.M."/>
            <person name="Rubin B.E."/>
            <person name="Wall J.D."/>
            <person name="Visel A."/>
            <person name="Bristow J."/>
            <person name="Blow M.J."/>
            <person name="Arkin A.P."/>
            <person name="Deutschbauer A.M."/>
        </authorList>
    </citation>
    <scope>NUCLEOTIDE SEQUENCE [LARGE SCALE GENOMIC DNA]</scope>
    <source>
        <strain evidence="2 3">FW300-N1B4</strain>
    </source>
</reference>
<accession>A0A161ZFT0</accession>
<evidence type="ECO:0000256" key="1">
    <source>
        <dbReference type="SAM" id="Phobius"/>
    </source>
</evidence>
<reference evidence="3" key="1">
    <citation type="submission" date="2016-03" db="EMBL/GenBank/DDBJ databases">
        <authorList>
            <person name="Ray J."/>
            <person name="Price M."/>
            <person name="Deutschbauer A."/>
        </authorList>
    </citation>
    <scope>NUCLEOTIDE SEQUENCE [LARGE SCALE GENOMIC DNA]</scope>
    <source>
        <strain evidence="3">FW300-N1B4</strain>
    </source>
</reference>
<organism evidence="2 3">
    <name type="scientific">Pseudomonas fluorescens</name>
    <dbReference type="NCBI Taxonomy" id="294"/>
    <lineage>
        <taxon>Bacteria</taxon>
        <taxon>Pseudomonadati</taxon>
        <taxon>Pseudomonadota</taxon>
        <taxon>Gammaproteobacteria</taxon>
        <taxon>Pseudomonadales</taxon>
        <taxon>Pseudomonadaceae</taxon>
        <taxon>Pseudomonas</taxon>
    </lineage>
</organism>
<name>A0A161ZFT0_PSEFL</name>
<proteinExistence type="predicted"/>